<dbReference type="EMBL" id="JADYXP020000004">
    <property type="protein sequence ID" value="KAL0126134.1"/>
    <property type="molecule type" value="Genomic_DNA"/>
</dbReference>
<name>A0AAW2GH19_9HYME</name>
<dbReference type="AlphaFoldDB" id="A0AAW2GH19"/>
<keyword evidence="2" id="KW-1185">Reference proteome</keyword>
<protein>
    <submittedName>
        <fullName evidence="1">Uncharacterized protein</fullName>
    </submittedName>
</protein>
<evidence type="ECO:0000313" key="2">
    <source>
        <dbReference type="Proteomes" id="UP001430953"/>
    </source>
</evidence>
<sequence length="149" mass="16401">MFLSGFNYKKFQFFFSLRRPLRPVRDINAENGKAMSRSISLIRPGRCLPEAPRGGTSRCNLASLKPTQPPLRHCLPLHGRARGRSSTPKSSVNISGKLPRARVSSDYVHLPYVSAVDEAGRTRGDSGRMGAGRRITARTLITPASLGWP</sequence>
<dbReference type="Proteomes" id="UP001430953">
    <property type="component" value="Unassembled WGS sequence"/>
</dbReference>
<evidence type="ECO:0000313" key="1">
    <source>
        <dbReference type="EMBL" id="KAL0126134.1"/>
    </source>
</evidence>
<organism evidence="1 2">
    <name type="scientific">Cardiocondyla obscurior</name>
    <dbReference type="NCBI Taxonomy" id="286306"/>
    <lineage>
        <taxon>Eukaryota</taxon>
        <taxon>Metazoa</taxon>
        <taxon>Ecdysozoa</taxon>
        <taxon>Arthropoda</taxon>
        <taxon>Hexapoda</taxon>
        <taxon>Insecta</taxon>
        <taxon>Pterygota</taxon>
        <taxon>Neoptera</taxon>
        <taxon>Endopterygota</taxon>
        <taxon>Hymenoptera</taxon>
        <taxon>Apocrita</taxon>
        <taxon>Aculeata</taxon>
        <taxon>Formicoidea</taxon>
        <taxon>Formicidae</taxon>
        <taxon>Myrmicinae</taxon>
        <taxon>Cardiocondyla</taxon>
    </lineage>
</organism>
<accession>A0AAW2GH19</accession>
<gene>
    <name evidence="1" type="ORF">PUN28_004924</name>
</gene>
<proteinExistence type="predicted"/>
<comment type="caution">
    <text evidence="1">The sequence shown here is derived from an EMBL/GenBank/DDBJ whole genome shotgun (WGS) entry which is preliminary data.</text>
</comment>
<reference evidence="1 2" key="1">
    <citation type="submission" date="2023-03" db="EMBL/GenBank/DDBJ databases">
        <title>High recombination rates correlate with genetic variation in Cardiocondyla obscurior ants.</title>
        <authorList>
            <person name="Errbii M."/>
        </authorList>
    </citation>
    <scope>NUCLEOTIDE SEQUENCE [LARGE SCALE GENOMIC DNA]</scope>
    <source>
        <strain evidence="1">Alpha-2009</strain>
        <tissue evidence="1">Whole body</tissue>
    </source>
</reference>